<evidence type="ECO:0000313" key="3">
    <source>
        <dbReference type="Proteomes" id="UP000031443"/>
    </source>
</evidence>
<sequence length="344" mass="37590">MYQENPAIIKLLAQVFRLKTVKQAKNVKFGSRSLTPKSIFRHLVSGLLFEISENPAVYVAAPPWRFYCNSASEMATVTCVLIPTDQKQRSSRGNHITNWSDFLQWAVNPKGSLAERECVLPPRCLAVCAVVVPPGKAPRRTDITGTVPAPRRFPSQQKTETTAGCESTSRGILTLGPACASNHRYLFAPPCNAGSWIQQQSRTPRVLIFQYSQDMPVLVAELGPTSFPKDQVTREAAIPYLKVIVRHHVLDMTQGAGSDDPRLNFSVQALPPVCLPFALPPAFHSPTCHANSTSSRAFGPQQAAHFGPPATLFGEQRSGCPSCPSRRVSVQNCGRSEKLIASSL</sequence>
<feature type="compositionally biased region" description="Polar residues" evidence="1">
    <location>
        <begin position="154"/>
        <end position="165"/>
    </location>
</feature>
<evidence type="ECO:0000256" key="1">
    <source>
        <dbReference type="SAM" id="MobiDB-lite"/>
    </source>
</evidence>
<proteinExistence type="predicted"/>
<accession>M7BK00</accession>
<gene>
    <name evidence="2" type="ORF">UY3_06786</name>
</gene>
<dbReference type="AlphaFoldDB" id="M7BK00"/>
<organism evidence="2 3">
    <name type="scientific">Chelonia mydas</name>
    <name type="common">Green sea-turtle</name>
    <name type="synonym">Chelonia agassizi</name>
    <dbReference type="NCBI Taxonomy" id="8469"/>
    <lineage>
        <taxon>Eukaryota</taxon>
        <taxon>Metazoa</taxon>
        <taxon>Chordata</taxon>
        <taxon>Craniata</taxon>
        <taxon>Vertebrata</taxon>
        <taxon>Euteleostomi</taxon>
        <taxon>Archelosauria</taxon>
        <taxon>Testudinata</taxon>
        <taxon>Testudines</taxon>
        <taxon>Cryptodira</taxon>
        <taxon>Durocryptodira</taxon>
        <taxon>Americhelydia</taxon>
        <taxon>Chelonioidea</taxon>
        <taxon>Cheloniidae</taxon>
        <taxon>Chelonia</taxon>
    </lineage>
</organism>
<dbReference type="EMBL" id="KB526692">
    <property type="protein sequence ID" value="EMP36050.1"/>
    <property type="molecule type" value="Genomic_DNA"/>
</dbReference>
<feature type="region of interest" description="Disordered" evidence="1">
    <location>
        <begin position="141"/>
        <end position="165"/>
    </location>
</feature>
<reference evidence="3" key="1">
    <citation type="journal article" date="2013" name="Nat. Genet.">
        <title>The draft genomes of soft-shell turtle and green sea turtle yield insights into the development and evolution of the turtle-specific body plan.</title>
        <authorList>
            <person name="Wang Z."/>
            <person name="Pascual-Anaya J."/>
            <person name="Zadissa A."/>
            <person name="Li W."/>
            <person name="Niimura Y."/>
            <person name="Huang Z."/>
            <person name="Li C."/>
            <person name="White S."/>
            <person name="Xiong Z."/>
            <person name="Fang D."/>
            <person name="Wang B."/>
            <person name="Ming Y."/>
            <person name="Chen Y."/>
            <person name="Zheng Y."/>
            <person name="Kuraku S."/>
            <person name="Pignatelli M."/>
            <person name="Herrero J."/>
            <person name="Beal K."/>
            <person name="Nozawa M."/>
            <person name="Li Q."/>
            <person name="Wang J."/>
            <person name="Zhang H."/>
            <person name="Yu L."/>
            <person name="Shigenobu S."/>
            <person name="Wang J."/>
            <person name="Liu J."/>
            <person name="Flicek P."/>
            <person name="Searle S."/>
            <person name="Wang J."/>
            <person name="Kuratani S."/>
            <person name="Yin Y."/>
            <person name="Aken B."/>
            <person name="Zhang G."/>
            <person name="Irie N."/>
        </authorList>
    </citation>
    <scope>NUCLEOTIDE SEQUENCE [LARGE SCALE GENOMIC DNA]</scope>
</reference>
<evidence type="ECO:0000313" key="2">
    <source>
        <dbReference type="EMBL" id="EMP36050.1"/>
    </source>
</evidence>
<name>M7BK00_CHEMY</name>
<keyword evidence="3" id="KW-1185">Reference proteome</keyword>
<protein>
    <submittedName>
        <fullName evidence="2">Uncharacterized protein</fullName>
    </submittedName>
</protein>
<dbReference type="Proteomes" id="UP000031443">
    <property type="component" value="Unassembled WGS sequence"/>
</dbReference>